<dbReference type="EMBL" id="CP068053">
    <property type="protein sequence ID" value="QQT01220.1"/>
    <property type="molecule type" value="Genomic_DNA"/>
</dbReference>
<evidence type="ECO:0000313" key="2">
    <source>
        <dbReference type="EMBL" id="QQT01220.1"/>
    </source>
</evidence>
<feature type="domain" description="N-acetyltransferase" evidence="1">
    <location>
        <begin position="4"/>
        <end position="163"/>
    </location>
</feature>
<dbReference type="Pfam" id="PF13527">
    <property type="entry name" value="Acetyltransf_9"/>
    <property type="match status" value="1"/>
</dbReference>
<evidence type="ECO:0000313" key="3">
    <source>
        <dbReference type="Proteomes" id="UP000595254"/>
    </source>
</evidence>
<gene>
    <name evidence="2" type="ORF">I6J18_04845</name>
</gene>
<protein>
    <submittedName>
        <fullName evidence="2">GNAT family N-acetyltransferase</fullName>
    </submittedName>
</protein>
<proteinExistence type="predicted"/>
<dbReference type="InterPro" id="IPR016181">
    <property type="entry name" value="Acyl_CoA_acyltransferase"/>
</dbReference>
<sequence length="179" mass="20941">MKIDMVFDYEMGTDLASNIQELLNESFQKDFPKNRIYFKQLPHFRFVAFNEKNQLIGQVGIDYRVMNLNGEPIRVLGLIDLCVTQNTRSKGIGSKLLLEIEQFCCNRNIDFLLLFADNKTLYLKNGYRSVTNKCKWLKINHESQITRGIGYEKIEGLMIKEVGKYGWREGDLDFLGYLY</sequence>
<organism evidence="2 3">
    <name type="scientific">Peribacillus psychrosaccharolyticus</name>
    <name type="common">Bacillus psychrosaccharolyticus</name>
    <dbReference type="NCBI Taxonomy" id="1407"/>
    <lineage>
        <taxon>Bacteria</taxon>
        <taxon>Bacillati</taxon>
        <taxon>Bacillota</taxon>
        <taxon>Bacilli</taxon>
        <taxon>Bacillales</taxon>
        <taxon>Bacillaceae</taxon>
        <taxon>Peribacillus</taxon>
    </lineage>
</organism>
<reference evidence="2 3" key="1">
    <citation type="submission" date="2021-01" db="EMBL/GenBank/DDBJ databases">
        <title>FDA dAtabase for Regulatory Grade micrObial Sequences (FDA-ARGOS): Supporting development and validation of Infectious Disease Dx tests.</title>
        <authorList>
            <person name="Nelson B."/>
            <person name="Plummer A."/>
            <person name="Tallon L."/>
            <person name="Sadzewicz L."/>
            <person name="Zhao X."/>
            <person name="Boylan J."/>
            <person name="Ott S."/>
            <person name="Bowen H."/>
            <person name="Vavikolanu K."/>
            <person name="Mehta A."/>
            <person name="Aluvathingal J."/>
            <person name="Nadendla S."/>
            <person name="Myers T."/>
            <person name="Yan Y."/>
            <person name="Sichtig H."/>
        </authorList>
    </citation>
    <scope>NUCLEOTIDE SEQUENCE [LARGE SCALE GENOMIC DNA]</scope>
    <source>
        <strain evidence="2 3">FDAARGOS_1161</strain>
    </source>
</reference>
<dbReference type="Proteomes" id="UP000595254">
    <property type="component" value="Chromosome"/>
</dbReference>
<keyword evidence="3" id="KW-1185">Reference proteome</keyword>
<dbReference type="CDD" id="cd04301">
    <property type="entry name" value="NAT_SF"/>
    <property type="match status" value="1"/>
</dbReference>
<evidence type="ECO:0000259" key="1">
    <source>
        <dbReference type="PROSITE" id="PS51186"/>
    </source>
</evidence>
<accession>A0A974NNQ6</accession>
<dbReference type="KEGG" id="ppsr:I6J18_04845"/>
<dbReference type="AlphaFoldDB" id="A0A974NNQ6"/>
<name>A0A974NNQ6_PERPY</name>
<dbReference type="PROSITE" id="PS51186">
    <property type="entry name" value="GNAT"/>
    <property type="match status" value="1"/>
</dbReference>
<dbReference type="SUPFAM" id="SSF55729">
    <property type="entry name" value="Acyl-CoA N-acyltransferases (Nat)"/>
    <property type="match status" value="1"/>
</dbReference>
<dbReference type="GO" id="GO:0016747">
    <property type="term" value="F:acyltransferase activity, transferring groups other than amino-acyl groups"/>
    <property type="evidence" value="ECO:0007669"/>
    <property type="project" value="InterPro"/>
</dbReference>
<dbReference type="RefSeq" id="WP_201647935.1">
    <property type="nucleotide sequence ID" value="NZ_CP068053.1"/>
</dbReference>
<dbReference type="InterPro" id="IPR000182">
    <property type="entry name" value="GNAT_dom"/>
</dbReference>
<dbReference type="Gene3D" id="3.40.630.30">
    <property type="match status" value="1"/>
</dbReference>